<evidence type="ECO:0000259" key="1">
    <source>
        <dbReference type="Pfam" id="PF12867"/>
    </source>
</evidence>
<dbReference type="Gene3D" id="1.20.120.450">
    <property type="entry name" value="dinb family like domain"/>
    <property type="match status" value="1"/>
</dbReference>
<feature type="domain" description="DinB-like" evidence="1">
    <location>
        <begin position="9"/>
        <end position="147"/>
    </location>
</feature>
<evidence type="ECO:0000313" key="2">
    <source>
        <dbReference type="EMBL" id="OMF15540.1"/>
    </source>
</evidence>
<sequence>MNYSHFAKQLDITRGNLYKVLESVSETSADKQPVGFSNTIRWNVGHILTVAEMFIFNNLQTSGLPKEYTSLFAPGTKPSDWTGELIPLSTLLAQLQDQVVRIKQHVEIYSDETLPEPLKLGPVLQLNSMGEVCNLALYHEAMHTGFIHALKRIV</sequence>
<protein>
    <recommendedName>
        <fullName evidence="1">DinB-like domain-containing protein</fullName>
    </recommendedName>
</protein>
<dbReference type="InterPro" id="IPR024775">
    <property type="entry name" value="DinB-like"/>
</dbReference>
<dbReference type="Pfam" id="PF12867">
    <property type="entry name" value="DinB_2"/>
    <property type="match status" value="1"/>
</dbReference>
<name>A0A1R1C084_PAEAM</name>
<reference evidence="2 3" key="1">
    <citation type="submission" date="2016-11" db="EMBL/GenBank/DDBJ databases">
        <title>Paenibacillus species isolates.</title>
        <authorList>
            <person name="Beno S.M."/>
        </authorList>
    </citation>
    <scope>NUCLEOTIDE SEQUENCE [LARGE SCALE GENOMIC DNA]</scope>
    <source>
        <strain evidence="2 3">FSL H8-0246</strain>
    </source>
</reference>
<dbReference type="Proteomes" id="UP000187134">
    <property type="component" value="Unassembled WGS sequence"/>
</dbReference>
<dbReference type="EMBL" id="MRTJ01000002">
    <property type="protein sequence ID" value="OMF15540.1"/>
    <property type="molecule type" value="Genomic_DNA"/>
</dbReference>
<accession>A0A1R1C084</accession>
<comment type="caution">
    <text evidence="2">The sequence shown here is derived from an EMBL/GenBank/DDBJ whole genome shotgun (WGS) entry which is preliminary data.</text>
</comment>
<evidence type="ECO:0000313" key="3">
    <source>
        <dbReference type="Proteomes" id="UP000187134"/>
    </source>
</evidence>
<dbReference type="InterPro" id="IPR034660">
    <property type="entry name" value="DinB/YfiT-like"/>
</dbReference>
<dbReference type="SUPFAM" id="SSF109854">
    <property type="entry name" value="DinB/YfiT-like putative metalloenzymes"/>
    <property type="match status" value="1"/>
</dbReference>
<dbReference type="AlphaFoldDB" id="A0A1R1C084"/>
<organism evidence="2 3">
    <name type="scientific">Paenibacillus amylolyticus</name>
    <dbReference type="NCBI Taxonomy" id="1451"/>
    <lineage>
        <taxon>Bacteria</taxon>
        <taxon>Bacillati</taxon>
        <taxon>Bacillota</taxon>
        <taxon>Bacilli</taxon>
        <taxon>Bacillales</taxon>
        <taxon>Paenibacillaceae</taxon>
        <taxon>Paenibacillus</taxon>
    </lineage>
</organism>
<proteinExistence type="predicted"/>
<dbReference type="OrthoDB" id="4295522at2"/>
<dbReference type="RefSeq" id="WP_076331731.1">
    <property type="nucleotide sequence ID" value="NZ_MRTJ01000002.1"/>
</dbReference>
<gene>
    <name evidence="2" type="ORF">BK131_11840</name>
</gene>